<dbReference type="InterPro" id="IPR052037">
    <property type="entry name" value="LPS_export_LptA"/>
</dbReference>
<dbReference type="PANTHER" id="PTHR36504">
    <property type="entry name" value="LIPOPOLYSACCHARIDE EXPORT SYSTEM PROTEIN LPTA"/>
    <property type="match status" value="1"/>
</dbReference>
<dbReference type="InterPro" id="IPR005653">
    <property type="entry name" value="OstA-like_N"/>
</dbReference>
<dbReference type="GO" id="GO:0017089">
    <property type="term" value="F:glycolipid transfer activity"/>
    <property type="evidence" value="ECO:0007669"/>
    <property type="project" value="TreeGrafter"/>
</dbReference>
<evidence type="ECO:0000313" key="4">
    <source>
        <dbReference type="EMBL" id="GEQ99141.1"/>
    </source>
</evidence>
<dbReference type="PANTHER" id="PTHR36504:SF1">
    <property type="entry name" value="LIPOPOLYSACCHARIDE EXPORT SYSTEM PROTEIN LPTA"/>
    <property type="match status" value="1"/>
</dbReference>
<gene>
    <name evidence="4" type="ORF">JCM17844_27780</name>
</gene>
<accession>A0A5A7MT60</accession>
<dbReference type="EMBL" id="BKCL01000013">
    <property type="protein sequence ID" value="GEQ99141.1"/>
    <property type="molecule type" value="Genomic_DNA"/>
</dbReference>
<reference evidence="4 5" key="1">
    <citation type="submission" date="2019-09" db="EMBL/GenBank/DDBJ databases">
        <title>NBRP : Genome information of microbial organism related human and environment.</title>
        <authorList>
            <person name="Hattori M."/>
            <person name="Oshima K."/>
            <person name="Inaba H."/>
            <person name="Suda W."/>
            <person name="Sakamoto M."/>
            <person name="Iino T."/>
            <person name="Kitahara M."/>
            <person name="Oshida Y."/>
            <person name="Iida T."/>
            <person name="Kudo T."/>
            <person name="Itoh T."/>
            <person name="Ohkuma M."/>
        </authorList>
    </citation>
    <scope>NUCLEOTIDE SEQUENCE [LARGE SCALE GENOMIC DNA]</scope>
    <source>
        <strain evidence="4 5">Hi-2</strain>
    </source>
</reference>
<comment type="caution">
    <text evidence="4">The sequence shown here is derived from an EMBL/GenBank/DDBJ whole genome shotgun (WGS) entry which is preliminary data.</text>
</comment>
<dbReference type="RefSeq" id="WP_150001285.1">
    <property type="nucleotide sequence ID" value="NZ_BKCL01000013.1"/>
</dbReference>
<dbReference type="GO" id="GO:0015920">
    <property type="term" value="P:lipopolysaccharide transport"/>
    <property type="evidence" value="ECO:0007669"/>
    <property type="project" value="TreeGrafter"/>
</dbReference>
<dbReference type="GO" id="GO:0030288">
    <property type="term" value="C:outer membrane-bounded periplasmic space"/>
    <property type="evidence" value="ECO:0007669"/>
    <property type="project" value="TreeGrafter"/>
</dbReference>
<evidence type="ECO:0000259" key="3">
    <source>
        <dbReference type="Pfam" id="PF03968"/>
    </source>
</evidence>
<protein>
    <recommendedName>
        <fullName evidence="3">Organic solvent tolerance-like N-terminal domain-containing protein</fullName>
    </recommendedName>
</protein>
<name>A0A5A7MT60_9PROT</name>
<feature type="region of interest" description="Disordered" evidence="2">
    <location>
        <begin position="174"/>
        <end position="205"/>
    </location>
</feature>
<dbReference type="GO" id="GO:0009279">
    <property type="term" value="C:cell outer membrane"/>
    <property type="evidence" value="ECO:0007669"/>
    <property type="project" value="TreeGrafter"/>
</dbReference>
<sequence>MMTAVFYKKGPLGWGAAFKRLPGLRGLAVLSAMLVGQTALAQSISALKDHDIDQPIEWEAQRSELLGRDDVALFMGNVRVKQGALELHSDRLHVFYTIAQGQTDPNVERLDVTGNVEIVSPSERALSQWAVYDIPKRIITLGGGVVLTRGDTRLAGDRLEIDLVSGVTKLDGEDMDGEGARVRGRFVLPERSPENGMPKTNDTPQ</sequence>
<dbReference type="Gene3D" id="2.60.450.10">
    <property type="entry name" value="Lipopolysaccharide (LPS) transport protein A like domain"/>
    <property type="match status" value="1"/>
</dbReference>
<keyword evidence="1" id="KW-0732">Signal</keyword>
<evidence type="ECO:0000256" key="2">
    <source>
        <dbReference type="SAM" id="MobiDB-lite"/>
    </source>
</evidence>
<dbReference type="AlphaFoldDB" id="A0A5A7MT60"/>
<evidence type="ECO:0000256" key="1">
    <source>
        <dbReference type="ARBA" id="ARBA00022729"/>
    </source>
</evidence>
<proteinExistence type="predicted"/>
<dbReference type="Pfam" id="PF03968">
    <property type="entry name" value="LptD_N"/>
    <property type="match status" value="1"/>
</dbReference>
<dbReference type="Proteomes" id="UP000322084">
    <property type="component" value="Unassembled WGS sequence"/>
</dbReference>
<feature type="domain" description="Organic solvent tolerance-like N-terminal" evidence="3">
    <location>
        <begin position="59"/>
        <end position="166"/>
    </location>
</feature>
<organism evidence="4 5">
    <name type="scientific">Iodidimonas gelatinilytica</name>
    <dbReference type="NCBI Taxonomy" id="1236966"/>
    <lineage>
        <taxon>Bacteria</taxon>
        <taxon>Pseudomonadati</taxon>
        <taxon>Pseudomonadota</taxon>
        <taxon>Alphaproteobacteria</taxon>
        <taxon>Iodidimonadales</taxon>
        <taxon>Iodidimonadaceae</taxon>
        <taxon>Iodidimonas</taxon>
    </lineage>
</organism>
<evidence type="ECO:0000313" key="5">
    <source>
        <dbReference type="Proteomes" id="UP000322084"/>
    </source>
</evidence>